<organism evidence="10 11">
    <name type="scientific">Horticoccus luteus</name>
    <dbReference type="NCBI Taxonomy" id="2862869"/>
    <lineage>
        <taxon>Bacteria</taxon>
        <taxon>Pseudomonadati</taxon>
        <taxon>Verrucomicrobiota</taxon>
        <taxon>Opitutia</taxon>
        <taxon>Opitutales</taxon>
        <taxon>Opitutaceae</taxon>
        <taxon>Horticoccus</taxon>
    </lineage>
</organism>
<sequence length="339" mass="35247">MRIGIVNDSATATEALRRVIVASTDHTVAWLAANGIEAVQRCADDRPDVILMDLIMPEMDGVAATRRIMAETPCAIIVVTASVAETSGRVFAALGAGALDAVNTPQLAGGNEAAGAQALRTKLEMIGRLIGAIPLQSSAVPATKERRVSSGRGGQWLLAIGASAGGPAALAEVLSGFGKATAAAIVVVQHLDEQFAPGLAQWLGQQIALPVRLAVDGDIPVAGTVLLPSRADHLVFSERGTLHYTPEPTDYAYRPSVDALFESVALHWRRPAAGVLLTGMGRDGARGLKKMRDAGFPTIAQDRATSAVYGMPKAAAELGAAEQILPLARIGPALRHLLV</sequence>
<dbReference type="PROSITE" id="PS50122">
    <property type="entry name" value="CHEB"/>
    <property type="match status" value="1"/>
</dbReference>
<dbReference type="PROSITE" id="PS50110">
    <property type="entry name" value="RESPONSE_REGULATORY"/>
    <property type="match status" value="1"/>
</dbReference>
<comment type="PTM">
    <text evidence="5">Phosphorylated by CheA. Phosphorylation of the N-terminal regulatory domain activates the methylesterase activity.</text>
</comment>
<keyword evidence="2 5" id="KW-0145">Chemotaxis</keyword>
<accession>A0A8F9TWC1</accession>
<dbReference type="Pfam" id="PF00072">
    <property type="entry name" value="Response_reg"/>
    <property type="match status" value="1"/>
</dbReference>
<protein>
    <recommendedName>
        <fullName evidence="5">Protein-glutamate methylesterase/protein-glutamine glutaminase</fullName>
        <ecNumber evidence="5">3.1.1.61</ecNumber>
        <ecNumber evidence="5">3.5.1.44</ecNumber>
    </recommendedName>
</protein>
<dbReference type="Pfam" id="PF01339">
    <property type="entry name" value="CheB_methylest"/>
    <property type="match status" value="1"/>
</dbReference>
<feature type="active site" evidence="5 6">
    <location>
        <position position="283"/>
    </location>
</feature>
<dbReference type="HAMAP" id="MF_00099">
    <property type="entry name" value="CheB_chemtxs"/>
    <property type="match status" value="1"/>
</dbReference>
<dbReference type="PANTHER" id="PTHR42872:SF6">
    <property type="entry name" value="PROTEIN-GLUTAMATE METHYLESTERASE_PROTEIN-GLUTAMINE GLUTAMINASE"/>
    <property type="match status" value="1"/>
</dbReference>
<dbReference type="NCBIfam" id="NF009206">
    <property type="entry name" value="PRK12555.1"/>
    <property type="match status" value="1"/>
</dbReference>
<keyword evidence="11" id="KW-1185">Reference proteome</keyword>
<comment type="catalytic activity">
    <reaction evidence="4 5">
        <text>[protein]-L-glutamate 5-O-methyl ester + H2O = L-glutamyl-[protein] + methanol + H(+)</text>
        <dbReference type="Rhea" id="RHEA:23236"/>
        <dbReference type="Rhea" id="RHEA-COMP:10208"/>
        <dbReference type="Rhea" id="RHEA-COMP:10311"/>
        <dbReference type="ChEBI" id="CHEBI:15377"/>
        <dbReference type="ChEBI" id="CHEBI:15378"/>
        <dbReference type="ChEBI" id="CHEBI:17790"/>
        <dbReference type="ChEBI" id="CHEBI:29973"/>
        <dbReference type="ChEBI" id="CHEBI:82795"/>
        <dbReference type="EC" id="3.1.1.61"/>
    </reaction>
</comment>
<feature type="domain" description="CheB-type methylesterase" evidence="9">
    <location>
        <begin position="151"/>
        <end position="339"/>
    </location>
</feature>
<evidence type="ECO:0000256" key="7">
    <source>
        <dbReference type="PROSITE-ProRule" id="PRU00169"/>
    </source>
</evidence>
<dbReference type="PIRSF" id="PIRSF000876">
    <property type="entry name" value="RR_chemtxs_CheB"/>
    <property type="match status" value="1"/>
</dbReference>
<dbReference type="GO" id="GO:0008984">
    <property type="term" value="F:protein-glutamate methylesterase activity"/>
    <property type="evidence" value="ECO:0007669"/>
    <property type="project" value="UniProtKB-UniRule"/>
</dbReference>
<dbReference type="Gene3D" id="3.40.50.2300">
    <property type="match status" value="1"/>
</dbReference>
<dbReference type="EC" id="3.1.1.61" evidence="5"/>
<keyword evidence="10" id="KW-0808">Transferase</keyword>
<evidence type="ECO:0000256" key="5">
    <source>
        <dbReference type="HAMAP-Rule" id="MF_00099"/>
    </source>
</evidence>
<evidence type="ECO:0000256" key="6">
    <source>
        <dbReference type="PROSITE-ProRule" id="PRU00050"/>
    </source>
</evidence>
<dbReference type="InterPro" id="IPR008248">
    <property type="entry name" value="CheB-like"/>
</dbReference>
<dbReference type="AlphaFoldDB" id="A0A8F9TWC1"/>
<dbReference type="EC" id="3.5.1.44" evidence="5"/>
<feature type="active site" evidence="5 6">
    <location>
        <position position="190"/>
    </location>
</feature>
<keyword evidence="5 7" id="KW-0597">Phosphoprotein</keyword>
<dbReference type="InterPro" id="IPR000673">
    <property type="entry name" value="Sig_transdc_resp-reg_Me-estase"/>
</dbReference>
<feature type="domain" description="Response regulatory" evidence="8">
    <location>
        <begin position="2"/>
        <end position="119"/>
    </location>
</feature>
<dbReference type="CDD" id="cd17541">
    <property type="entry name" value="REC_CheB-like"/>
    <property type="match status" value="1"/>
</dbReference>
<dbReference type="InterPro" id="IPR001789">
    <property type="entry name" value="Sig_transdc_resp-reg_receiver"/>
</dbReference>
<dbReference type="InterPro" id="IPR011006">
    <property type="entry name" value="CheY-like_superfamily"/>
</dbReference>
<dbReference type="SUPFAM" id="SSF52738">
    <property type="entry name" value="Methylesterase CheB, C-terminal domain"/>
    <property type="match status" value="1"/>
</dbReference>
<comment type="domain">
    <text evidence="5">Contains a C-terminal catalytic domain, and an N-terminal region which modulates catalytic activity.</text>
</comment>
<dbReference type="GO" id="GO:0008168">
    <property type="term" value="F:methyltransferase activity"/>
    <property type="evidence" value="ECO:0007669"/>
    <property type="project" value="UniProtKB-KW"/>
</dbReference>
<evidence type="ECO:0000256" key="2">
    <source>
        <dbReference type="ARBA" id="ARBA00022500"/>
    </source>
</evidence>
<evidence type="ECO:0000313" key="11">
    <source>
        <dbReference type="Proteomes" id="UP000825051"/>
    </source>
</evidence>
<dbReference type="CDD" id="cd16432">
    <property type="entry name" value="CheB_Rec"/>
    <property type="match status" value="1"/>
</dbReference>
<dbReference type="EMBL" id="CP080507">
    <property type="protein sequence ID" value="QYM80444.1"/>
    <property type="molecule type" value="Genomic_DNA"/>
</dbReference>
<keyword evidence="1 5" id="KW-0963">Cytoplasm</keyword>
<dbReference type="InterPro" id="IPR035909">
    <property type="entry name" value="CheB_C"/>
</dbReference>
<comment type="subcellular location">
    <subcellularLocation>
        <location evidence="5">Cytoplasm</location>
    </subcellularLocation>
</comment>
<evidence type="ECO:0000256" key="3">
    <source>
        <dbReference type="ARBA" id="ARBA00022801"/>
    </source>
</evidence>
<feature type="active site" evidence="5 6">
    <location>
        <position position="163"/>
    </location>
</feature>
<evidence type="ECO:0000256" key="1">
    <source>
        <dbReference type="ARBA" id="ARBA00022490"/>
    </source>
</evidence>
<keyword evidence="10" id="KW-0489">Methyltransferase</keyword>
<evidence type="ECO:0000259" key="8">
    <source>
        <dbReference type="PROSITE" id="PS50110"/>
    </source>
</evidence>
<dbReference type="GO" id="GO:0006935">
    <property type="term" value="P:chemotaxis"/>
    <property type="evidence" value="ECO:0007669"/>
    <property type="project" value="UniProtKB-UniRule"/>
</dbReference>
<comment type="function">
    <text evidence="5">Involved in chemotaxis. Part of a chemotaxis signal transduction system that modulates chemotaxis in response to various stimuli. Catalyzes the demethylation of specific methylglutamate residues introduced into the chemoreceptors (methyl-accepting chemotaxis proteins or MCP) by CheR. Also mediates the irreversible deamidation of specific glutamine residues to glutamic acid.</text>
</comment>
<dbReference type="Gene3D" id="3.40.50.180">
    <property type="entry name" value="Methylesterase CheB, C-terminal domain"/>
    <property type="match status" value="1"/>
</dbReference>
<gene>
    <name evidence="5 10" type="primary">cheB</name>
    <name evidence="10" type="ORF">K0B96_07510</name>
</gene>
<keyword evidence="3 5" id="KW-0378">Hydrolase</keyword>
<dbReference type="PANTHER" id="PTHR42872">
    <property type="entry name" value="PROTEIN-GLUTAMATE METHYLESTERASE/PROTEIN-GLUTAMINE GLUTAMINASE"/>
    <property type="match status" value="1"/>
</dbReference>
<evidence type="ECO:0000256" key="4">
    <source>
        <dbReference type="ARBA" id="ARBA00048267"/>
    </source>
</evidence>
<dbReference type="KEGG" id="ole:K0B96_07510"/>
<name>A0A8F9TWC1_9BACT</name>
<dbReference type="GO" id="GO:0000156">
    <property type="term" value="F:phosphorelay response regulator activity"/>
    <property type="evidence" value="ECO:0007669"/>
    <property type="project" value="InterPro"/>
</dbReference>
<comment type="catalytic activity">
    <reaction evidence="5">
        <text>L-glutaminyl-[protein] + H2O = L-glutamyl-[protein] + NH4(+)</text>
        <dbReference type="Rhea" id="RHEA:16441"/>
        <dbReference type="Rhea" id="RHEA-COMP:10207"/>
        <dbReference type="Rhea" id="RHEA-COMP:10208"/>
        <dbReference type="ChEBI" id="CHEBI:15377"/>
        <dbReference type="ChEBI" id="CHEBI:28938"/>
        <dbReference type="ChEBI" id="CHEBI:29973"/>
        <dbReference type="ChEBI" id="CHEBI:30011"/>
        <dbReference type="EC" id="3.5.1.44"/>
    </reaction>
</comment>
<dbReference type="RefSeq" id="WP_220165644.1">
    <property type="nucleotide sequence ID" value="NZ_CP080507.1"/>
</dbReference>
<evidence type="ECO:0000259" key="9">
    <source>
        <dbReference type="PROSITE" id="PS50122"/>
    </source>
</evidence>
<dbReference type="GO" id="GO:0032259">
    <property type="term" value="P:methylation"/>
    <property type="evidence" value="ECO:0007669"/>
    <property type="project" value="UniProtKB-KW"/>
</dbReference>
<proteinExistence type="inferred from homology"/>
<comment type="similarity">
    <text evidence="5">Belongs to the CheB family.</text>
</comment>
<reference evidence="10" key="1">
    <citation type="submission" date="2021-08" db="EMBL/GenBank/DDBJ databases">
        <title>Genome of a novel bacterium of the phylum Verrucomicrobia, Oleiharenicola sp. KSB-15.</title>
        <authorList>
            <person name="Chung J.-H."/>
            <person name="Ahn J.-H."/>
            <person name="Yoon Y."/>
            <person name="Kim D.-Y."/>
            <person name="An S.-H."/>
            <person name="Park I."/>
            <person name="Yeon J."/>
        </authorList>
    </citation>
    <scope>NUCLEOTIDE SEQUENCE</scope>
    <source>
        <strain evidence="10">KSB-15</strain>
    </source>
</reference>
<dbReference type="SUPFAM" id="SSF52172">
    <property type="entry name" value="CheY-like"/>
    <property type="match status" value="1"/>
</dbReference>
<dbReference type="SMART" id="SM00448">
    <property type="entry name" value="REC"/>
    <property type="match status" value="1"/>
</dbReference>
<evidence type="ECO:0000313" key="10">
    <source>
        <dbReference type="EMBL" id="QYM80444.1"/>
    </source>
</evidence>
<feature type="modified residue" description="4-aspartylphosphate" evidence="5 7">
    <location>
        <position position="53"/>
    </location>
</feature>
<dbReference type="GO" id="GO:0005737">
    <property type="term" value="C:cytoplasm"/>
    <property type="evidence" value="ECO:0007669"/>
    <property type="project" value="UniProtKB-SubCell"/>
</dbReference>
<dbReference type="GO" id="GO:0050568">
    <property type="term" value="F:protein-glutamine glutaminase activity"/>
    <property type="evidence" value="ECO:0007669"/>
    <property type="project" value="UniProtKB-UniRule"/>
</dbReference>
<dbReference type="Proteomes" id="UP000825051">
    <property type="component" value="Chromosome"/>
</dbReference>